<proteinExistence type="predicted"/>
<dbReference type="OrthoDB" id="3364132at2759"/>
<evidence type="ECO:0000313" key="4">
    <source>
        <dbReference type="Proteomes" id="UP000307440"/>
    </source>
</evidence>
<accession>A0A5C3L3M3</accession>
<name>A0A5C3L3M3_COPMA</name>
<feature type="region of interest" description="Disordered" evidence="1">
    <location>
        <begin position="198"/>
        <end position="223"/>
    </location>
</feature>
<feature type="compositionally biased region" description="Polar residues" evidence="1">
    <location>
        <begin position="212"/>
        <end position="223"/>
    </location>
</feature>
<reference evidence="3 4" key="1">
    <citation type="journal article" date="2019" name="Nat. Ecol. Evol.">
        <title>Megaphylogeny resolves global patterns of mushroom evolution.</title>
        <authorList>
            <person name="Varga T."/>
            <person name="Krizsan K."/>
            <person name="Foldi C."/>
            <person name="Dima B."/>
            <person name="Sanchez-Garcia M."/>
            <person name="Sanchez-Ramirez S."/>
            <person name="Szollosi G.J."/>
            <person name="Szarkandi J.G."/>
            <person name="Papp V."/>
            <person name="Albert L."/>
            <person name="Andreopoulos W."/>
            <person name="Angelini C."/>
            <person name="Antonin V."/>
            <person name="Barry K.W."/>
            <person name="Bougher N.L."/>
            <person name="Buchanan P."/>
            <person name="Buyck B."/>
            <person name="Bense V."/>
            <person name="Catcheside P."/>
            <person name="Chovatia M."/>
            <person name="Cooper J."/>
            <person name="Damon W."/>
            <person name="Desjardin D."/>
            <person name="Finy P."/>
            <person name="Geml J."/>
            <person name="Haridas S."/>
            <person name="Hughes K."/>
            <person name="Justo A."/>
            <person name="Karasinski D."/>
            <person name="Kautmanova I."/>
            <person name="Kiss B."/>
            <person name="Kocsube S."/>
            <person name="Kotiranta H."/>
            <person name="LaButti K.M."/>
            <person name="Lechner B.E."/>
            <person name="Liimatainen K."/>
            <person name="Lipzen A."/>
            <person name="Lukacs Z."/>
            <person name="Mihaltcheva S."/>
            <person name="Morgado L.N."/>
            <person name="Niskanen T."/>
            <person name="Noordeloos M.E."/>
            <person name="Ohm R.A."/>
            <person name="Ortiz-Santana B."/>
            <person name="Ovrebo C."/>
            <person name="Racz N."/>
            <person name="Riley R."/>
            <person name="Savchenko A."/>
            <person name="Shiryaev A."/>
            <person name="Soop K."/>
            <person name="Spirin V."/>
            <person name="Szebenyi C."/>
            <person name="Tomsovsky M."/>
            <person name="Tulloss R.E."/>
            <person name="Uehling J."/>
            <person name="Grigoriev I.V."/>
            <person name="Vagvolgyi C."/>
            <person name="Papp T."/>
            <person name="Martin F.M."/>
            <person name="Miettinen O."/>
            <person name="Hibbett D.S."/>
            <person name="Nagy L.G."/>
        </authorList>
    </citation>
    <scope>NUCLEOTIDE SEQUENCE [LARGE SCALE GENOMIC DNA]</scope>
    <source>
        <strain evidence="3 4">CBS 121175</strain>
    </source>
</reference>
<protein>
    <recommendedName>
        <fullName evidence="2">DUF7918 domain-containing protein</fullName>
    </recommendedName>
</protein>
<dbReference type="PANTHER" id="PTHR36223:SF1">
    <property type="entry name" value="TRANSCRIPTION ELONGATION FACTOR EAF N-TERMINAL DOMAIN-CONTAINING PROTEIN"/>
    <property type="match status" value="1"/>
</dbReference>
<dbReference type="InterPro" id="IPR057678">
    <property type="entry name" value="DUF7918"/>
</dbReference>
<keyword evidence="4" id="KW-1185">Reference proteome</keyword>
<dbReference type="Proteomes" id="UP000307440">
    <property type="component" value="Unassembled WGS sequence"/>
</dbReference>
<dbReference type="STRING" id="230819.A0A5C3L3M3"/>
<dbReference type="AlphaFoldDB" id="A0A5C3L3M3"/>
<organism evidence="3 4">
    <name type="scientific">Coprinopsis marcescibilis</name>
    <name type="common">Agaric fungus</name>
    <name type="synonym">Psathyrella marcescibilis</name>
    <dbReference type="NCBI Taxonomy" id="230819"/>
    <lineage>
        <taxon>Eukaryota</taxon>
        <taxon>Fungi</taxon>
        <taxon>Dikarya</taxon>
        <taxon>Basidiomycota</taxon>
        <taxon>Agaricomycotina</taxon>
        <taxon>Agaricomycetes</taxon>
        <taxon>Agaricomycetidae</taxon>
        <taxon>Agaricales</taxon>
        <taxon>Agaricineae</taxon>
        <taxon>Psathyrellaceae</taxon>
        <taxon>Coprinopsis</taxon>
    </lineage>
</organism>
<sequence length="290" mass="32530">MPQFGGFDVCLEMDDSKMVEFGTVIDEQKKEATCFVGCKEGKICLKPYGRRYNKGDRRTEVKLFEEVVSVDDTTDERRYFQFATVALTDDDAYMGVSNLESVGIIQVKVISVKEYILKPNPPALKVNSSGTGNQVMLHERSKKGISHCVGFGKGEKQPKVLYTQTAKPTGTVILGTFTFKYRTMDILVADGIAPRRVSQRNTELSKRESLEASPSTSRARPQTQEIIEIKEEEDDQASQEEKLEAQLKAIRDKRARSGNSLQGRSAKRVKREVKSEFGLFKPGEVIDLTI</sequence>
<evidence type="ECO:0000259" key="2">
    <source>
        <dbReference type="Pfam" id="PF25534"/>
    </source>
</evidence>
<feature type="domain" description="DUF7918" evidence="2">
    <location>
        <begin position="46"/>
        <end position="195"/>
    </location>
</feature>
<gene>
    <name evidence="3" type="ORF">FA15DRAFT_169163</name>
</gene>
<dbReference type="EMBL" id="ML210164">
    <property type="protein sequence ID" value="TFK27437.1"/>
    <property type="molecule type" value="Genomic_DNA"/>
</dbReference>
<dbReference type="Pfam" id="PF25534">
    <property type="entry name" value="DUF7918"/>
    <property type="match status" value="1"/>
</dbReference>
<dbReference type="PANTHER" id="PTHR36223">
    <property type="entry name" value="BETA-LACTAMASE-TYPE TRANSPEPTIDASE FOLD DOMAIN CONTAINING PROTEIN"/>
    <property type="match status" value="1"/>
</dbReference>
<feature type="region of interest" description="Disordered" evidence="1">
    <location>
        <begin position="250"/>
        <end position="271"/>
    </location>
</feature>
<evidence type="ECO:0000256" key="1">
    <source>
        <dbReference type="SAM" id="MobiDB-lite"/>
    </source>
</evidence>
<evidence type="ECO:0000313" key="3">
    <source>
        <dbReference type="EMBL" id="TFK27437.1"/>
    </source>
</evidence>